<dbReference type="PANTHER" id="PTHR34488">
    <property type="entry name" value="SI:CH211-245H14.1-RELATED"/>
    <property type="match status" value="1"/>
</dbReference>
<reference evidence="1 2" key="1">
    <citation type="submission" date="2024-01" db="EMBL/GenBank/DDBJ databases">
        <authorList>
            <person name="Alioto T."/>
            <person name="Alioto T."/>
            <person name="Gomez Garrido J."/>
        </authorList>
    </citation>
    <scope>NUCLEOTIDE SEQUENCE [LARGE SCALE GENOMIC DNA]</scope>
</reference>
<dbReference type="Proteomes" id="UP001314229">
    <property type="component" value="Unassembled WGS sequence"/>
</dbReference>
<dbReference type="EMBL" id="CAWUFR010000969">
    <property type="protein sequence ID" value="CAK6982212.1"/>
    <property type="molecule type" value="Genomic_DNA"/>
</dbReference>
<organism evidence="1 2">
    <name type="scientific">Scomber scombrus</name>
    <name type="common">Atlantic mackerel</name>
    <name type="synonym">Scomber vernalis</name>
    <dbReference type="NCBI Taxonomy" id="13677"/>
    <lineage>
        <taxon>Eukaryota</taxon>
        <taxon>Metazoa</taxon>
        <taxon>Chordata</taxon>
        <taxon>Craniata</taxon>
        <taxon>Vertebrata</taxon>
        <taxon>Euteleostomi</taxon>
        <taxon>Actinopterygii</taxon>
        <taxon>Neopterygii</taxon>
        <taxon>Teleostei</taxon>
        <taxon>Neoteleostei</taxon>
        <taxon>Acanthomorphata</taxon>
        <taxon>Pelagiaria</taxon>
        <taxon>Scombriformes</taxon>
        <taxon>Scombridae</taxon>
        <taxon>Scomber</taxon>
    </lineage>
</organism>
<evidence type="ECO:0000313" key="2">
    <source>
        <dbReference type="Proteomes" id="UP001314229"/>
    </source>
</evidence>
<gene>
    <name evidence="1" type="ORF">FSCOSCO3_A008082</name>
</gene>
<dbReference type="PANTHER" id="PTHR34488:SF1">
    <property type="entry name" value="SI:CH211-245H14.1-RELATED"/>
    <property type="match status" value="1"/>
</dbReference>
<accession>A0AAV1QCP9</accession>
<sequence length="174" mass="19575">MPETPQTNDRTIDMTVEGNMAAASWRKFFVVESGKTNGAHLELVNMIKHIGHIEVDRSEDCDYLLVICPAVSQVGTNISEALESLPANKPVILVVMHHTFNKCQVVAESRRQVTDPNVYLTVDVLFYEKNLLNCNRNQSALLEIQIFLAGSLYQHHGMSWWKDRVRSTSGSSSE</sequence>
<proteinExistence type="predicted"/>
<name>A0AAV1QCP9_SCOSC</name>
<protein>
    <submittedName>
        <fullName evidence="1">Uncharacterized protein LOC121882503 isoform X1</fullName>
    </submittedName>
</protein>
<comment type="caution">
    <text evidence="1">The sequence shown here is derived from an EMBL/GenBank/DDBJ whole genome shotgun (WGS) entry which is preliminary data.</text>
</comment>
<evidence type="ECO:0000313" key="1">
    <source>
        <dbReference type="EMBL" id="CAK6982212.1"/>
    </source>
</evidence>
<dbReference type="AlphaFoldDB" id="A0AAV1QCP9"/>
<keyword evidence="2" id="KW-1185">Reference proteome</keyword>